<dbReference type="GO" id="GO:0033754">
    <property type="term" value="F:indoleamine 2,3-dioxygenase activity"/>
    <property type="evidence" value="ECO:0007669"/>
    <property type="project" value="TreeGrafter"/>
</dbReference>
<dbReference type="RefSeq" id="XP_009550598.1">
    <property type="nucleotide sequence ID" value="XM_009552303.1"/>
</dbReference>
<dbReference type="InterPro" id="IPR000898">
    <property type="entry name" value="Indolamine_dOase"/>
</dbReference>
<dbReference type="EMBL" id="KI925463">
    <property type="protein sequence ID" value="ETW77044.1"/>
    <property type="molecule type" value="Genomic_DNA"/>
</dbReference>
<dbReference type="GeneID" id="20671267"/>
<reference evidence="5 6" key="1">
    <citation type="journal article" date="2012" name="New Phytol.">
        <title>Insight into trade-off between wood decay and parasitism from the genome of a fungal forest pathogen.</title>
        <authorList>
            <person name="Olson A."/>
            <person name="Aerts A."/>
            <person name="Asiegbu F."/>
            <person name="Belbahri L."/>
            <person name="Bouzid O."/>
            <person name="Broberg A."/>
            <person name="Canback B."/>
            <person name="Coutinho P.M."/>
            <person name="Cullen D."/>
            <person name="Dalman K."/>
            <person name="Deflorio G."/>
            <person name="van Diepen L.T."/>
            <person name="Dunand C."/>
            <person name="Duplessis S."/>
            <person name="Durling M."/>
            <person name="Gonthier P."/>
            <person name="Grimwood J."/>
            <person name="Fossdal C.G."/>
            <person name="Hansson D."/>
            <person name="Henrissat B."/>
            <person name="Hietala A."/>
            <person name="Himmelstrand K."/>
            <person name="Hoffmeister D."/>
            <person name="Hogberg N."/>
            <person name="James T.Y."/>
            <person name="Karlsson M."/>
            <person name="Kohler A."/>
            <person name="Kues U."/>
            <person name="Lee Y.H."/>
            <person name="Lin Y.C."/>
            <person name="Lind M."/>
            <person name="Lindquist E."/>
            <person name="Lombard V."/>
            <person name="Lucas S."/>
            <person name="Lunden K."/>
            <person name="Morin E."/>
            <person name="Murat C."/>
            <person name="Park J."/>
            <person name="Raffaello T."/>
            <person name="Rouze P."/>
            <person name="Salamov A."/>
            <person name="Schmutz J."/>
            <person name="Solheim H."/>
            <person name="Stahlberg J."/>
            <person name="Velez H."/>
            <person name="de Vries R.P."/>
            <person name="Wiebenga A."/>
            <person name="Woodward S."/>
            <person name="Yakovlev I."/>
            <person name="Garbelotto M."/>
            <person name="Martin F."/>
            <person name="Grigoriev I.V."/>
            <person name="Stenlid J."/>
        </authorList>
    </citation>
    <scope>NUCLEOTIDE SEQUENCE [LARGE SCALE GENOMIC DNA]</scope>
    <source>
        <strain evidence="5 6">TC 32-1</strain>
    </source>
</reference>
<evidence type="ECO:0000256" key="2">
    <source>
        <dbReference type="ARBA" id="ARBA00022723"/>
    </source>
</evidence>
<evidence type="ECO:0000313" key="5">
    <source>
        <dbReference type="EMBL" id="ETW77044.1"/>
    </source>
</evidence>
<dbReference type="HOGENOM" id="CLU_010089_2_0_1"/>
<dbReference type="PANTHER" id="PTHR28657:SF5">
    <property type="entry name" value="INDOLEAMINE 2,3-DIOXYGENASE"/>
    <property type="match status" value="1"/>
</dbReference>
<gene>
    <name evidence="5" type="ORF">HETIRDRAFT_326738</name>
</gene>
<dbReference type="GO" id="GO:0019441">
    <property type="term" value="P:L-tryptophan catabolic process to kynurenine"/>
    <property type="evidence" value="ECO:0007669"/>
    <property type="project" value="InterPro"/>
</dbReference>
<evidence type="ECO:0008006" key="7">
    <source>
        <dbReference type="Google" id="ProtNLM"/>
    </source>
</evidence>
<dbReference type="PANTHER" id="PTHR28657">
    <property type="entry name" value="INDOLEAMINE 2,3-DIOXYGENASE"/>
    <property type="match status" value="1"/>
</dbReference>
<organism evidence="5 6">
    <name type="scientific">Heterobasidion irregulare (strain TC 32-1)</name>
    <dbReference type="NCBI Taxonomy" id="747525"/>
    <lineage>
        <taxon>Eukaryota</taxon>
        <taxon>Fungi</taxon>
        <taxon>Dikarya</taxon>
        <taxon>Basidiomycota</taxon>
        <taxon>Agaricomycotina</taxon>
        <taxon>Agaricomycetes</taxon>
        <taxon>Russulales</taxon>
        <taxon>Bondarzewiaceae</taxon>
        <taxon>Heterobasidion</taxon>
        <taxon>Heterobasidion annosum species complex</taxon>
    </lineage>
</organism>
<sequence>MPHDLFISTPDVVHLSTGPIAAASDTSHIFKYAFLGVDSNGAPPPIKLPAEYAPWQDALRRAKSLPLRLGDVSSAAEAWCQSVREMPVISIDALLASLPDLVRARQVLLFLLHFYVHSLPPSSGSEGIRIPKALAIPVLEVSYALDMPPALTYADTTYYNYELHEENGIRALDLFTGSSDEAHFYVTTVEIEQEGQKAMAVMLEIVSALSDPALMDKNEEERLAGLLRSLAASISEMGRILDAVRDGCAPSVFYNDIRPWYVGSKEEGDGKWVFDRLEGNRWVQRGKEGAWVARAMAGSTAAQSAIVQAVDVFLGIEGLTHERGGLGTNTAIDRGGYGGSGERGNFLTKMRAYLPLAHRKFIKALGDKAQGLREHAEKSEVAREAYNEAVLALKEFRTVHVRIATLYIVSQARKAIGAEVSEGVKGTGGTELVPFLKGVRDRTGQGALKVSE</sequence>
<keyword evidence="4" id="KW-0349">Heme</keyword>
<evidence type="ECO:0000256" key="4">
    <source>
        <dbReference type="PIRSR" id="PIRSR600898-1"/>
    </source>
</evidence>
<dbReference type="InParanoid" id="W4JUA4"/>
<dbReference type="eggNOG" id="ENOG502QV6W">
    <property type="taxonomic scope" value="Eukaryota"/>
</dbReference>
<accession>W4JUA4</accession>
<dbReference type="Gene3D" id="1.20.58.480">
    <property type="match status" value="1"/>
</dbReference>
<dbReference type="KEGG" id="hir:HETIRDRAFT_326738"/>
<evidence type="ECO:0000313" key="6">
    <source>
        <dbReference type="Proteomes" id="UP000030671"/>
    </source>
</evidence>
<protein>
    <recommendedName>
        <fullName evidence="7">Indoleamine 2,3-dioxygenase</fullName>
    </recommendedName>
</protein>
<keyword evidence="2 4" id="KW-0479">Metal-binding</keyword>
<dbReference type="InterPro" id="IPR037217">
    <property type="entry name" value="Trp/Indoleamine_2_3_dOase-like"/>
</dbReference>
<evidence type="ECO:0000256" key="3">
    <source>
        <dbReference type="ARBA" id="ARBA00023004"/>
    </source>
</evidence>
<evidence type="ECO:0000256" key="1">
    <source>
        <dbReference type="ARBA" id="ARBA00007119"/>
    </source>
</evidence>
<dbReference type="GO" id="GO:0020037">
    <property type="term" value="F:heme binding"/>
    <property type="evidence" value="ECO:0007669"/>
    <property type="project" value="InterPro"/>
</dbReference>
<keyword evidence="6" id="KW-1185">Reference proteome</keyword>
<dbReference type="OrthoDB" id="540174at2759"/>
<keyword evidence="3 4" id="KW-0408">Iron</keyword>
<dbReference type="Pfam" id="PF01231">
    <property type="entry name" value="IDO"/>
    <property type="match status" value="1"/>
</dbReference>
<dbReference type="GO" id="GO:0034354">
    <property type="term" value="P:'de novo' NAD+ biosynthetic process from L-tryptophan"/>
    <property type="evidence" value="ECO:0007669"/>
    <property type="project" value="TreeGrafter"/>
</dbReference>
<proteinExistence type="inferred from homology"/>
<dbReference type="Proteomes" id="UP000030671">
    <property type="component" value="Unassembled WGS sequence"/>
</dbReference>
<dbReference type="GO" id="GO:0046872">
    <property type="term" value="F:metal ion binding"/>
    <property type="evidence" value="ECO:0007669"/>
    <property type="project" value="UniProtKB-KW"/>
</dbReference>
<dbReference type="AlphaFoldDB" id="W4JUA4"/>
<dbReference type="STRING" id="747525.W4JUA4"/>
<dbReference type="SUPFAM" id="SSF140959">
    <property type="entry name" value="Indolic compounds 2,3-dioxygenase-like"/>
    <property type="match status" value="1"/>
</dbReference>
<dbReference type="GO" id="GO:0005737">
    <property type="term" value="C:cytoplasm"/>
    <property type="evidence" value="ECO:0007669"/>
    <property type="project" value="TreeGrafter"/>
</dbReference>
<name>W4JUA4_HETIT</name>
<comment type="similarity">
    <text evidence="1">Belongs to the indoleamine 2,3-dioxygenase family.</text>
</comment>
<feature type="binding site" description="proximal binding residue" evidence="4">
    <location>
        <position position="400"/>
    </location>
    <ligand>
        <name>heme b</name>
        <dbReference type="ChEBI" id="CHEBI:60344"/>
    </ligand>
    <ligandPart>
        <name>Fe</name>
        <dbReference type="ChEBI" id="CHEBI:18248"/>
    </ligandPart>
</feature>